<keyword evidence="8" id="KW-0119">Carbohydrate metabolism</keyword>
<dbReference type="SUPFAM" id="SSF81296">
    <property type="entry name" value="E set domains"/>
    <property type="match status" value="1"/>
</dbReference>
<dbReference type="Pfam" id="PF02922">
    <property type="entry name" value="CBM_48"/>
    <property type="match status" value="1"/>
</dbReference>
<dbReference type="InterPro" id="IPR014756">
    <property type="entry name" value="Ig_E-set"/>
</dbReference>
<dbReference type="Gene3D" id="2.60.40.10">
    <property type="entry name" value="Immunoglobulins"/>
    <property type="match status" value="1"/>
</dbReference>
<comment type="pathway">
    <text evidence="2 14">Glycan biosynthesis; trehalose biosynthesis.</text>
</comment>
<dbReference type="InterPro" id="IPR013783">
    <property type="entry name" value="Ig-like_fold"/>
</dbReference>
<dbReference type="NCBIfam" id="TIGR02402">
    <property type="entry name" value="trehalose_TreZ"/>
    <property type="match status" value="1"/>
</dbReference>
<evidence type="ECO:0000256" key="5">
    <source>
        <dbReference type="ARBA" id="ARBA00015938"/>
    </source>
</evidence>
<dbReference type="EC" id="3.2.1.141" evidence="4 13"/>
<dbReference type="Pfam" id="PF00128">
    <property type="entry name" value="Alpha-amylase"/>
    <property type="match status" value="1"/>
</dbReference>
<comment type="catalytic activity">
    <reaction evidence="12 14">
        <text>hydrolysis of (1-&gt;4)-alpha-D-glucosidic linkage in 4-alpha-D-[(1-&gt;4)-alpha-D-glucanosyl]n trehalose to yield trehalose and (1-&gt;4)-alpha-D-glucan.</text>
        <dbReference type="EC" id="3.2.1.141"/>
    </reaction>
</comment>
<evidence type="ECO:0000256" key="1">
    <source>
        <dbReference type="ARBA" id="ARBA00004496"/>
    </source>
</evidence>
<dbReference type="PANTHER" id="PTHR43651:SF11">
    <property type="entry name" value="MALTO-OLIGOSYLTREHALOSE TREHALOHYDROLASE"/>
    <property type="match status" value="1"/>
</dbReference>
<evidence type="ECO:0000256" key="12">
    <source>
        <dbReference type="ARBA" id="ARBA00034013"/>
    </source>
</evidence>
<evidence type="ECO:0000256" key="13">
    <source>
        <dbReference type="NCBIfam" id="TIGR02402"/>
    </source>
</evidence>
<evidence type="ECO:0000256" key="8">
    <source>
        <dbReference type="ARBA" id="ARBA00023277"/>
    </source>
</evidence>
<evidence type="ECO:0000259" key="15">
    <source>
        <dbReference type="SMART" id="SM00642"/>
    </source>
</evidence>
<dbReference type="Gene3D" id="1.10.10.760">
    <property type="entry name" value="E-set domains of sugar-utilizing enzymes"/>
    <property type="match status" value="1"/>
</dbReference>
<protein>
    <recommendedName>
        <fullName evidence="5 13">Malto-oligosyltrehalose trehalohydrolase</fullName>
        <shortName evidence="14">MTHase</shortName>
        <ecNumber evidence="4 13">3.2.1.141</ecNumber>
    </recommendedName>
    <alternativeName>
        <fullName evidence="11 14">4-alpha-D-((1-&gt;4)-alpha-D-glucano)trehalose trehalohydrolase</fullName>
    </alternativeName>
    <alternativeName>
        <fullName evidence="10 14">Maltooligosyl trehalose trehalohydrolase</fullName>
    </alternativeName>
</protein>
<dbReference type="SUPFAM" id="SSF51445">
    <property type="entry name" value="(Trans)glycosidases"/>
    <property type="match status" value="1"/>
</dbReference>
<evidence type="ECO:0000256" key="11">
    <source>
        <dbReference type="ARBA" id="ARBA00033284"/>
    </source>
</evidence>
<dbReference type="PIRSF" id="PIRSF006337">
    <property type="entry name" value="Trehalose_TreZ"/>
    <property type="match status" value="1"/>
</dbReference>
<evidence type="ECO:0000256" key="10">
    <source>
        <dbReference type="ARBA" id="ARBA00032057"/>
    </source>
</evidence>
<comment type="subcellular location">
    <subcellularLocation>
        <location evidence="1">Cytoplasm</location>
    </subcellularLocation>
</comment>
<evidence type="ECO:0000313" key="17">
    <source>
        <dbReference type="Proteomes" id="UP001184230"/>
    </source>
</evidence>
<dbReference type="Gene3D" id="3.20.20.80">
    <property type="entry name" value="Glycosidases"/>
    <property type="match status" value="1"/>
</dbReference>
<dbReference type="GO" id="GO:0033942">
    <property type="term" value="F:4-alpha-D-(1-&gt;4)-alpha-D-glucanotrehalose trehalohydrolase activity"/>
    <property type="evidence" value="ECO:0007669"/>
    <property type="project" value="UniProtKB-EC"/>
</dbReference>
<evidence type="ECO:0000256" key="14">
    <source>
        <dbReference type="PIRNR" id="PIRNR006337"/>
    </source>
</evidence>
<dbReference type="Proteomes" id="UP001184230">
    <property type="component" value="Unassembled WGS sequence"/>
</dbReference>
<dbReference type="InterPro" id="IPR006047">
    <property type="entry name" value="GH13_cat_dom"/>
</dbReference>
<comment type="similarity">
    <text evidence="3 14">Belongs to the glycosyl hydrolase 13 family.</text>
</comment>
<dbReference type="InterPro" id="IPR044901">
    <property type="entry name" value="Trehalose_TreZ_E-set_sf"/>
</dbReference>
<dbReference type="EMBL" id="JAVDRF010000014">
    <property type="protein sequence ID" value="MDR6539180.1"/>
    <property type="molecule type" value="Genomic_DNA"/>
</dbReference>
<dbReference type="CDD" id="cd02853">
    <property type="entry name" value="E_set_MTHase_like_N"/>
    <property type="match status" value="1"/>
</dbReference>
<reference evidence="16 17" key="1">
    <citation type="submission" date="2023-07" db="EMBL/GenBank/DDBJ databases">
        <title>Sorghum-associated microbial communities from plants grown in Nebraska, USA.</title>
        <authorList>
            <person name="Schachtman D."/>
        </authorList>
    </citation>
    <scope>NUCLEOTIDE SEQUENCE [LARGE SCALE GENOMIC DNA]</scope>
    <source>
        <strain evidence="16 17">DS1781</strain>
    </source>
</reference>
<evidence type="ECO:0000256" key="6">
    <source>
        <dbReference type="ARBA" id="ARBA00022490"/>
    </source>
</evidence>
<keyword evidence="6" id="KW-0963">Cytoplasm</keyword>
<sequence>MKQAHAMPFGASLLAGGGVRFALWAPAVDQVVLELGAQQPASHAMRRDAGGWHRLELPDAGPGDAYRFRLPDGLRVPDPASRFNPEDVHGASQVIDPKAHAWQHAHWRGRPWEEAVLYELHVGTFTVEGTYAAARARLPALAELGITAIELMPLADFPGKRNWGYDGVLPFAPAASYGTPDALKALVDAAHGLGLMVLIDVVYNHFGPEGNYLHAYCPQFFNPKHQTPWGSAINYDGEGARTVRDFFIHNALYWVEEFRFDGLRMDAIHAIRDDSPLHIVQEICQALHAGPGQERHVHVVLENDANQASFLARDARGRPPCATAQWNDDLHHAAHVLTTGETDGYYADYADDPVAQFGRALAQGFVYQGQPSAFRGGERRGEDASRLPLAAFVSYLQTHDQVGNRAFGERIQAIGEVGLVRAAWTCLVFSPHVPMLFMGEEFEASTPFQYFCDFGPELASAVAKGRREEFGRFKAFADEAARARIPDPNAESTFMASKLRWEEWDDPLHEAWRIQLGEMLALRRQRLVPLFAGQRGAGRFQAEDGLLRVAWTLADTTRGLEGPRLHLLAHFGEGPVEGVALPPGELLYANAVERDGSGTLRVARGGVFVALQEPGLA</sequence>
<accession>A0ABU1NL39</accession>
<evidence type="ECO:0000256" key="3">
    <source>
        <dbReference type="ARBA" id="ARBA00008061"/>
    </source>
</evidence>
<gene>
    <name evidence="16" type="ORF">J2739_004976</name>
</gene>
<proteinExistence type="inferred from homology"/>
<dbReference type="InterPro" id="IPR004193">
    <property type="entry name" value="Glyco_hydro_13_N"/>
</dbReference>
<dbReference type="InterPro" id="IPR012768">
    <property type="entry name" value="Trehalose_TreZ"/>
</dbReference>
<dbReference type="SMART" id="SM00642">
    <property type="entry name" value="Aamy"/>
    <property type="match status" value="1"/>
</dbReference>
<evidence type="ECO:0000256" key="4">
    <source>
        <dbReference type="ARBA" id="ARBA00012268"/>
    </source>
</evidence>
<keyword evidence="7 14" id="KW-0378">Hydrolase</keyword>
<name>A0ABU1NL39_9BURK</name>
<evidence type="ECO:0000256" key="2">
    <source>
        <dbReference type="ARBA" id="ARBA00005199"/>
    </source>
</evidence>
<keyword evidence="17" id="KW-1185">Reference proteome</keyword>
<dbReference type="CDD" id="cd11325">
    <property type="entry name" value="AmyAc_GTHase"/>
    <property type="match status" value="1"/>
</dbReference>
<organism evidence="16 17">
    <name type="scientific">Variovorax soli</name>
    <dbReference type="NCBI Taxonomy" id="376815"/>
    <lineage>
        <taxon>Bacteria</taxon>
        <taxon>Pseudomonadati</taxon>
        <taxon>Pseudomonadota</taxon>
        <taxon>Betaproteobacteria</taxon>
        <taxon>Burkholderiales</taxon>
        <taxon>Comamonadaceae</taxon>
        <taxon>Variovorax</taxon>
    </lineage>
</organism>
<comment type="caution">
    <text evidence="16">The sequence shown here is derived from an EMBL/GenBank/DDBJ whole genome shotgun (WGS) entry which is preliminary data.</text>
</comment>
<dbReference type="RefSeq" id="WP_309906656.1">
    <property type="nucleotide sequence ID" value="NZ_JAVDRF010000014.1"/>
</dbReference>
<dbReference type="PANTHER" id="PTHR43651">
    <property type="entry name" value="1,4-ALPHA-GLUCAN-BRANCHING ENZYME"/>
    <property type="match status" value="1"/>
</dbReference>
<dbReference type="InterPro" id="IPR017853">
    <property type="entry name" value="GH"/>
</dbReference>
<evidence type="ECO:0000256" key="7">
    <source>
        <dbReference type="ARBA" id="ARBA00022801"/>
    </source>
</evidence>
<evidence type="ECO:0000313" key="16">
    <source>
        <dbReference type="EMBL" id="MDR6539180.1"/>
    </source>
</evidence>
<keyword evidence="9 14" id="KW-0326">Glycosidase</keyword>
<evidence type="ECO:0000256" key="9">
    <source>
        <dbReference type="ARBA" id="ARBA00023295"/>
    </source>
</evidence>
<feature type="domain" description="Glycosyl hydrolase family 13 catalytic" evidence="15">
    <location>
        <begin position="119"/>
        <end position="484"/>
    </location>
</feature>